<evidence type="ECO:0000313" key="2">
    <source>
        <dbReference type="Proteomes" id="UP000596742"/>
    </source>
</evidence>
<dbReference type="Proteomes" id="UP000596742">
    <property type="component" value="Unassembled WGS sequence"/>
</dbReference>
<dbReference type="OrthoDB" id="6057383at2759"/>
<name>A0A8B6F5S0_MYTGA</name>
<gene>
    <name evidence="1" type="ORF">MGAL_10B007146</name>
</gene>
<comment type="caution">
    <text evidence="1">The sequence shown here is derived from an EMBL/GenBank/DDBJ whole genome shotgun (WGS) entry which is preliminary data.</text>
</comment>
<evidence type="ECO:0000313" key="1">
    <source>
        <dbReference type="EMBL" id="VDI45144.1"/>
    </source>
</evidence>
<proteinExistence type="predicted"/>
<reference evidence="1" key="1">
    <citation type="submission" date="2018-11" db="EMBL/GenBank/DDBJ databases">
        <authorList>
            <person name="Alioto T."/>
            <person name="Alioto T."/>
        </authorList>
    </citation>
    <scope>NUCLEOTIDE SEQUENCE</scope>
</reference>
<dbReference type="AlphaFoldDB" id="A0A8B6F5S0"/>
<sequence>MPDDGNLNWKDSGVKSKRIYRDVIDEFFLLCGITRECNHPLSALASAGSYSDKALEPARKFSTNLPAIDSIEMVNKDEAFICHYEGDICKIKLTPTIFTNRLKHFDEVRGLEPADIAVNSVGDLYLICRVDKSIKLVKKNRHNKTQISSIPKHLNMEPLCIHCEKDNDSIIWIGLVELGANFKLSRS</sequence>
<keyword evidence="2" id="KW-1185">Reference proteome</keyword>
<organism evidence="1 2">
    <name type="scientific">Mytilus galloprovincialis</name>
    <name type="common">Mediterranean mussel</name>
    <dbReference type="NCBI Taxonomy" id="29158"/>
    <lineage>
        <taxon>Eukaryota</taxon>
        <taxon>Metazoa</taxon>
        <taxon>Spiralia</taxon>
        <taxon>Lophotrochozoa</taxon>
        <taxon>Mollusca</taxon>
        <taxon>Bivalvia</taxon>
        <taxon>Autobranchia</taxon>
        <taxon>Pteriomorphia</taxon>
        <taxon>Mytilida</taxon>
        <taxon>Mytiloidea</taxon>
        <taxon>Mytilidae</taxon>
        <taxon>Mytilinae</taxon>
        <taxon>Mytilus</taxon>
    </lineage>
</organism>
<accession>A0A8B6F5S0</accession>
<protein>
    <submittedName>
        <fullName evidence="1">Uncharacterized protein</fullName>
    </submittedName>
</protein>
<dbReference type="EMBL" id="UYJE01006332">
    <property type="protein sequence ID" value="VDI45144.1"/>
    <property type="molecule type" value="Genomic_DNA"/>
</dbReference>